<sequence>MPESNKSKNHRHSTLYIVGAIVLAVVLAIVGPALFGESLRPVVGLLEVGGEVFLRMLQMVVVPLVMASVMSGILGLGDVRKLGRPGAYAVSYYLSTTILAVVTGLIVVNIVNPGRGIDPALVEDARKEGEQTLAHAAGRNERQRFEWHNVTGDRSATAGESKNVSIPAKGVWGVRISIDQVGQAETPARALVQWSEDGNEFDELPDGEFVAGTETGIYTTNPAIPVSEKVRFVRIDFQPQEGGTHSIVEAYLVPGAPSIGAIFRNLVLMLFTNNLLGSMVEINLLPLIIFSIAFGAMLTTLGSRAETITSLVLSINDALMNFILLLMKLAPLGIFCLVAARFARAQLDGQFLTLLKTQAWYMTSVIVGLSIHAVFTLSFLLWFFTRRSPWTFFVQMSQAILTAFSTSSSTATLPVTMECAEKNAGVSSRSTEFVLPLGATINMDGTALYEAAAAIFIAQAYALTDPSFVLTFDKQVVIAITATLAAIGAAGIPEAGLVTMLIVLNAVGLPLELIGLILPIDWLLDRFRTAVNTYGDSVGAAIVDKSFTS</sequence>
<protein>
    <submittedName>
        <fullName evidence="7">Proton glutamate symport protein</fullName>
    </submittedName>
</protein>
<evidence type="ECO:0000256" key="4">
    <source>
        <dbReference type="ARBA" id="ARBA00022989"/>
    </source>
</evidence>
<dbReference type="GO" id="GO:0015293">
    <property type="term" value="F:symporter activity"/>
    <property type="evidence" value="ECO:0007669"/>
    <property type="project" value="InterPro"/>
</dbReference>
<feature type="transmembrane region" description="Helical" evidence="6">
    <location>
        <begin position="251"/>
        <end position="272"/>
    </location>
</feature>
<dbReference type="InterPro" id="IPR001991">
    <property type="entry name" value="Na-dicarboxylate_symporter"/>
</dbReference>
<reference evidence="7 8" key="1">
    <citation type="submission" date="2019-08" db="EMBL/GenBank/DDBJ databases">
        <title>Deep-cultivation of Planctomycetes and their phenomic and genomic characterization uncovers novel biology.</title>
        <authorList>
            <person name="Wiegand S."/>
            <person name="Jogler M."/>
            <person name="Boedeker C."/>
            <person name="Pinto D."/>
            <person name="Vollmers J."/>
            <person name="Rivas-Marin E."/>
            <person name="Kohn T."/>
            <person name="Peeters S.H."/>
            <person name="Heuer A."/>
            <person name="Rast P."/>
            <person name="Oberbeckmann S."/>
            <person name="Bunk B."/>
            <person name="Jeske O."/>
            <person name="Meyerdierks A."/>
            <person name="Storesund J.E."/>
            <person name="Kallscheuer N."/>
            <person name="Luecker S."/>
            <person name="Lage O.M."/>
            <person name="Pohl T."/>
            <person name="Merkel B.J."/>
            <person name="Hornburger P."/>
            <person name="Mueller R.-W."/>
            <person name="Bruemmer F."/>
            <person name="Labrenz M."/>
            <person name="Spormann A.M."/>
            <person name="Op den Camp H."/>
            <person name="Overmann J."/>
            <person name="Amann R."/>
            <person name="Jetten M.S.M."/>
            <person name="Mascher T."/>
            <person name="Medema M.H."/>
            <person name="Devos D.P."/>
            <person name="Kaster A.-K."/>
            <person name="Ovreas L."/>
            <person name="Rohde M."/>
            <person name="Galperin M.Y."/>
            <person name="Jogler C."/>
        </authorList>
    </citation>
    <scope>NUCLEOTIDE SEQUENCE [LARGE SCALE GENOMIC DNA]</scope>
    <source>
        <strain evidence="7 8">Pr1d</strain>
    </source>
</reference>
<feature type="transmembrane region" description="Helical" evidence="6">
    <location>
        <begin position="89"/>
        <end position="111"/>
    </location>
</feature>
<evidence type="ECO:0000256" key="3">
    <source>
        <dbReference type="ARBA" id="ARBA00022692"/>
    </source>
</evidence>
<evidence type="ECO:0000313" key="7">
    <source>
        <dbReference type="EMBL" id="QEG37689.1"/>
    </source>
</evidence>
<feature type="transmembrane region" description="Helical" evidence="6">
    <location>
        <begin position="322"/>
        <end position="340"/>
    </location>
</feature>
<dbReference type="EMBL" id="CP042913">
    <property type="protein sequence ID" value="QEG37689.1"/>
    <property type="molecule type" value="Genomic_DNA"/>
</dbReference>
<feature type="transmembrane region" description="Helical" evidence="6">
    <location>
        <begin position="360"/>
        <end position="384"/>
    </location>
</feature>
<dbReference type="KEGG" id="bgok:Pr1d_50350"/>
<evidence type="ECO:0000256" key="1">
    <source>
        <dbReference type="ARBA" id="ARBA00004141"/>
    </source>
</evidence>
<dbReference type="InterPro" id="IPR050746">
    <property type="entry name" value="DAACS"/>
</dbReference>
<feature type="transmembrane region" description="Helical" evidence="6">
    <location>
        <begin position="498"/>
        <end position="518"/>
    </location>
</feature>
<feature type="transmembrane region" description="Helical" evidence="6">
    <location>
        <begin position="446"/>
        <end position="464"/>
    </location>
</feature>
<proteinExistence type="predicted"/>
<feature type="transmembrane region" description="Helical" evidence="6">
    <location>
        <begin position="476"/>
        <end position="492"/>
    </location>
</feature>
<dbReference type="OrthoDB" id="9768885at2"/>
<dbReference type="PRINTS" id="PR00173">
    <property type="entry name" value="EDTRNSPORT"/>
</dbReference>
<feature type="transmembrane region" description="Helical" evidence="6">
    <location>
        <begin position="15"/>
        <end position="36"/>
    </location>
</feature>
<dbReference type="Proteomes" id="UP000323917">
    <property type="component" value="Chromosome"/>
</dbReference>
<comment type="subcellular location">
    <subcellularLocation>
        <location evidence="1">Membrane</location>
        <topology evidence="1">Multi-pass membrane protein</topology>
    </subcellularLocation>
</comment>
<dbReference type="SUPFAM" id="SSF118215">
    <property type="entry name" value="Proton glutamate symport protein"/>
    <property type="match status" value="2"/>
</dbReference>
<dbReference type="RefSeq" id="WP_148075884.1">
    <property type="nucleotide sequence ID" value="NZ_CP042913.1"/>
</dbReference>
<keyword evidence="4 6" id="KW-1133">Transmembrane helix</keyword>
<keyword evidence="8" id="KW-1185">Reference proteome</keyword>
<evidence type="ECO:0000313" key="8">
    <source>
        <dbReference type="Proteomes" id="UP000323917"/>
    </source>
</evidence>
<dbReference type="PANTHER" id="PTHR11958">
    <property type="entry name" value="SODIUM/DICARBOXYLATE SYMPORTER-RELATED"/>
    <property type="match status" value="1"/>
</dbReference>
<dbReference type="Pfam" id="PF00375">
    <property type="entry name" value="SDF"/>
    <property type="match status" value="2"/>
</dbReference>
<keyword evidence="5 6" id="KW-0472">Membrane</keyword>
<accession>A0A5B9QI92</accession>
<dbReference type="GO" id="GO:0016020">
    <property type="term" value="C:membrane"/>
    <property type="evidence" value="ECO:0007669"/>
    <property type="project" value="UniProtKB-SubCell"/>
</dbReference>
<organism evidence="7 8">
    <name type="scientific">Bythopirellula goksoeyrii</name>
    <dbReference type="NCBI Taxonomy" id="1400387"/>
    <lineage>
        <taxon>Bacteria</taxon>
        <taxon>Pseudomonadati</taxon>
        <taxon>Planctomycetota</taxon>
        <taxon>Planctomycetia</taxon>
        <taxon>Pirellulales</taxon>
        <taxon>Lacipirellulaceae</taxon>
        <taxon>Bythopirellula</taxon>
    </lineage>
</organism>
<keyword evidence="3 6" id="KW-0812">Transmembrane</keyword>
<name>A0A5B9QI92_9BACT</name>
<keyword evidence="2" id="KW-0813">Transport</keyword>
<evidence type="ECO:0000256" key="5">
    <source>
        <dbReference type="ARBA" id="ARBA00023136"/>
    </source>
</evidence>
<dbReference type="Gene3D" id="1.10.3860.10">
    <property type="entry name" value="Sodium:dicarboxylate symporter"/>
    <property type="match status" value="1"/>
</dbReference>
<dbReference type="PANTHER" id="PTHR11958:SF63">
    <property type="entry name" value="AMINO ACID TRANSPORTER"/>
    <property type="match status" value="1"/>
</dbReference>
<evidence type="ECO:0000256" key="2">
    <source>
        <dbReference type="ARBA" id="ARBA00022448"/>
    </source>
</evidence>
<dbReference type="InterPro" id="IPR036458">
    <property type="entry name" value="Na:dicarbo_symporter_sf"/>
</dbReference>
<feature type="transmembrane region" description="Helical" evidence="6">
    <location>
        <begin position="56"/>
        <end position="77"/>
    </location>
</feature>
<gene>
    <name evidence="7" type="primary">gltP</name>
    <name evidence="7" type="ORF">Pr1d_50350</name>
</gene>
<evidence type="ECO:0000256" key="6">
    <source>
        <dbReference type="SAM" id="Phobius"/>
    </source>
</evidence>
<feature type="transmembrane region" description="Helical" evidence="6">
    <location>
        <begin position="284"/>
        <end position="302"/>
    </location>
</feature>
<dbReference type="AlphaFoldDB" id="A0A5B9QI92"/>